<keyword evidence="3" id="KW-0808">Transferase</keyword>
<dbReference type="Gene3D" id="3.40.50.2000">
    <property type="entry name" value="Glycogen Phosphorylase B"/>
    <property type="match status" value="2"/>
</dbReference>
<evidence type="ECO:0000313" key="4">
    <source>
        <dbReference type="EMBL" id="GJD48527.1"/>
    </source>
</evidence>
<evidence type="ECO:0000256" key="2">
    <source>
        <dbReference type="ARBA" id="ARBA00022676"/>
    </source>
</evidence>
<comment type="similarity">
    <text evidence="1">Belongs to the glycosyltransferase group 1 family. Glycosyltransferase 4 subfamily.</text>
</comment>
<sequence>MTGRASGRPAPRRTTPVILIVGMQNSIHLARWVALVRGDFARIVLLPVDEAPLAPSLAPWSPVATAAELDALEPGTVGVVATGLAGPAARAAAWAEEARRGYRVLDPIQVPWRPAFTTPQEMVAAVRTFRPDLVHTLEIQRAGYLTLEVKRRLGAAMPPWLLSNWGSDLYLYERLPEHRAVLIAVMRSIDGYLAECRRDVALARGLGLLGHAFEPIHATGGVDFGRMPQLGALAAPSRREAILVKGYHGWAGRGLHILSALHLAAPALRRFRIRILVGGPAVARMAQALADQDGLDVAVLPHLPNDEVLRRVAEARMVVGLGISDGVSAMLLEAMSLGAFPIQGTTSGAGEWVRDGVDGLLVCPHDVRGLADALARAAGDDALVDAAAPRNRQVVEARWSAARNGAAALSYYRAMLAGAPADALAGRARA</sequence>
<dbReference type="EMBL" id="BPQH01000003">
    <property type="protein sequence ID" value="GJD48527.1"/>
    <property type="molecule type" value="Genomic_DNA"/>
</dbReference>
<keyword evidence="5" id="KW-1185">Reference proteome</keyword>
<proteinExistence type="inferred from homology"/>
<dbReference type="SUPFAM" id="SSF53756">
    <property type="entry name" value="UDP-Glycosyltransferase/glycogen phosphorylase"/>
    <property type="match status" value="1"/>
</dbReference>
<reference evidence="4" key="1">
    <citation type="journal article" date="2021" name="Front. Microbiol.">
        <title>Comprehensive Comparative Genomics and Phenotyping of Methylobacterium Species.</title>
        <authorList>
            <person name="Alessa O."/>
            <person name="Ogura Y."/>
            <person name="Fujitani Y."/>
            <person name="Takami H."/>
            <person name="Hayashi T."/>
            <person name="Sahin N."/>
            <person name="Tani A."/>
        </authorList>
    </citation>
    <scope>NUCLEOTIDE SEQUENCE</scope>
    <source>
        <strain evidence="4">KCTC 52305</strain>
    </source>
</reference>
<gene>
    <name evidence="4" type="ORF">OPKNFCMD_1249</name>
</gene>
<dbReference type="Pfam" id="PF13692">
    <property type="entry name" value="Glyco_trans_1_4"/>
    <property type="match status" value="1"/>
</dbReference>
<evidence type="ECO:0000256" key="1">
    <source>
        <dbReference type="ARBA" id="ARBA00009481"/>
    </source>
</evidence>
<evidence type="ECO:0000313" key="5">
    <source>
        <dbReference type="Proteomes" id="UP001055167"/>
    </source>
</evidence>
<evidence type="ECO:0008006" key="6">
    <source>
        <dbReference type="Google" id="ProtNLM"/>
    </source>
</evidence>
<name>A0ABQ4QTL7_9HYPH</name>
<dbReference type="PANTHER" id="PTHR12526:SF640">
    <property type="entry name" value="COLANIC ACID BIOSYNTHESIS GLYCOSYLTRANSFERASE WCAL-RELATED"/>
    <property type="match status" value="1"/>
</dbReference>
<dbReference type="Proteomes" id="UP001055167">
    <property type="component" value="Unassembled WGS sequence"/>
</dbReference>
<evidence type="ECO:0000256" key="3">
    <source>
        <dbReference type="ARBA" id="ARBA00022679"/>
    </source>
</evidence>
<dbReference type="PANTHER" id="PTHR12526">
    <property type="entry name" value="GLYCOSYLTRANSFERASE"/>
    <property type="match status" value="1"/>
</dbReference>
<comment type="caution">
    <text evidence="4">The sequence shown here is derived from an EMBL/GenBank/DDBJ whole genome shotgun (WGS) entry which is preliminary data.</text>
</comment>
<protein>
    <recommendedName>
        <fullName evidence="6">Glycosyltransferase</fullName>
    </recommendedName>
</protein>
<organism evidence="4 5">
    <name type="scientific">Methylobacterium crusticola</name>
    <dbReference type="NCBI Taxonomy" id="1697972"/>
    <lineage>
        <taxon>Bacteria</taxon>
        <taxon>Pseudomonadati</taxon>
        <taxon>Pseudomonadota</taxon>
        <taxon>Alphaproteobacteria</taxon>
        <taxon>Hyphomicrobiales</taxon>
        <taxon>Methylobacteriaceae</taxon>
        <taxon>Methylobacterium</taxon>
    </lineage>
</organism>
<accession>A0ABQ4QTL7</accession>
<reference evidence="4" key="2">
    <citation type="submission" date="2021-08" db="EMBL/GenBank/DDBJ databases">
        <authorList>
            <person name="Tani A."/>
            <person name="Ola A."/>
            <person name="Ogura Y."/>
            <person name="Katsura K."/>
            <person name="Hayashi T."/>
        </authorList>
    </citation>
    <scope>NUCLEOTIDE SEQUENCE</scope>
    <source>
        <strain evidence="4">KCTC 52305</strain>
    </source>
</reference>
<keyword evidence="2" id="KW-0328">Glycosyltransferase</keyword>